<dbReference type="Gene3D" id="3.20.20.30">
    <property type="entry name" value="Luciferase-like domain"/>
    <property type="match status" value="1"/>
</dbReference>
<evidence type="ECO:0000313" key="4">
    <source>
        <dbReference type="EMBL" id="MDR6433903.1"/>
    </source>
</evidence>
<organism evidence="4 5">
    <name type="scientific">Brucella pseudogrignonensis</name>
    <dbReference type="NCBI Taxonomy" id="419475"/>
    <lineage>
        <taxon>Bacteria</taxon>
        <taxon>Pseudomonadati</taxon>
        <taxon>Pseudomonadota</taxon>
        <taxon>Alphaproteobacteria</taxon>
        <taxon>Hyphomicrobiales</taxon>
        <taxon>Brucellaceae</taxon>
        <taxon>Brucella/Ochrobactrum group</taxon>
        <taxon>Brucella</taxon>
    </lineage>
</organism>
<accession>A0ABU1MCY5</accession>
<evidence type="ECO:0000259" key="3">
    <source>
        <dbReference type="Pfam" id="PF00296"/>
    </source>
</evidence>
<dbReference type="EMBL" id="JAVDQT010000007">
    <property type="protein sequence ID" value="MDR6433903.1"/>
    <property type="molecule type" value="Genomic_DNA"/>
</dbReference>
<evidence type="ECO:0000256" key="1">
    <source>
        <dbReference type="ARBA" id="ARBA00023002"/>
    </source>
</evidence>
<protein>
    <submittedName>
        <fullName evidence="4">Alkanesulfonate monooxygenase SsuD/methylene tetrahydromethanopterin reductase-like flavin-dependent oxidoreductase (Luciferase family)</fullName>
    </submittedName>
</protein>
<evidence type="ECO:0000256" key="2">
    <source>
        <dbReference type="ARBA" id="ARBA00023033"/>
    </source>
</evidence>
<sequence>MPEIGVFSFGDTYPNPITGERQTAYDNLKDLLERIELADRLGLDFFGVGEHHRPDFSVAACSTVLAAAAARTKTIRLGTATIVLSTDDPVRLYQQFATLDLLSHGRAELGLGGGVFLESFDLFGVDYADRNAYFDEKLNLIANIDAHENVTFKGVSRPPLDNLLVWPRPLSGHLDLWQTTGLSEGSFLRAAKLGFSVQTGSRGPDFERLAELVTLYRKAAFELGHPANRSRVALSAHGYIGDDNQKSIDSFFIHYQTYVANMRLNRGKPVPTREQYEEAVEDLNSNIIVGDAKHVLAKLKHQHARIGYDRHIFQLDWRAVPHADQLRAIEILGSDIAPEFRKLDAASSSQAA</sequence>
<name>A0ABU1MCY5_9HYPH</name>
<keyword evidence="5" id="KW-1185">Reference proteome</keyword>
<dbReference type="InterPro" id="IPR036661">
    <property type="entry name" value="Luciferase-like_sf"/>
</dbReference>
<gene>
    <name evidence="4" type="ORF">J2782_003649</name>
</gene>
<dbReference type="RefSeq" id="WP_310015053.1">
    <property type="nucleotide sequence ID" value="NZ_JAVDQT010000007.1"/>
</dbReference>
<dbReference type="PANTHER" id="PTHR30137:SF8">
    <property type="entry name" value="BLR5498 PROTEIN"/>
    <property type="match status" value="1"/>
</dbReference>
<reference evidence="4 5" key="1">
    <citation type="submission" date="2023-07" db="EMBL/GenBank/DDBJ databases">
        <title>Sorghum-associated microbial communities from plants grown in Nebraska, USA.</title>
        <authorList>
            <person name="Schachtman D."/>
        </authorList>
    </citation>
    <scope>NUCLEOTIDE SEQUENCE [LARGE SCALE GENOMIC DNA]</scope>
    <source>
        <strain evidence="4 5">DS1730</strain>
    </source>
</reference>
<dbReference type="Proteomes" id="UP001184614">
    <property type="component" value="Unassembled WGS sequence"/>
</dbReference>
<evidence type="ECO:0000313" key="5">
    <source>
        <dbReference type="Proteomes" id="UP001184614"/>
    </source>
</evidence>
<dbReference type="InterPro" id="IPR050766">
    <property type="entry name" value="Bact_Lucif_Oxidored"/>
</dbReference>
<dbReference type="InterPro" id="IPR011251">
    <property type="entry name" value="Luciferase-like_dom"/>
</dbReference>
<keyword evidence="2" id="KW-0503">Monooxygenase</keyword>
<feature type="domain" description="Luciferase-like" evidence="3">
    <location>
        <begin position="12"/>
        <end position="307"/>
    </location>
</feature>
<keyword evidence="1" id="KW-0560">Oxidoreductase</keyword>
<dbReference type="PANTHER" id="PTHR30137">
    <property type="entry name" value="LUCIFERASE-LIKE MONOOXYGENASE"/>
    <property type="match status" value="1"/>
</dbReference>
<proteinExistence type="predicted"/>
<dbReference type="Pfam" id="PF00296">
    <property type="entry name" value="Bac_luciferase"/>
    <property type="match status" value="1"/>
</dbReference>
<comment type="caution">
    <text evidence="4">The sequence shown here is derived from an EMBL/GenBank/DDBJ whole genome shotgun (WGS) entry which is preliminary data.</text>
</comment>
<dbReference type="SUPFAM" id="SSF51679">
    <property type="entry name" value="Bacterial luciferase-like"/>
    <property type="match status" value="1"/>
</dbReference>